<dbReference type="PROSITE" id="PS00211">
    <property type="entry name" value="ABC_TRANSPORTER_1"/>
    <property type="match status" value="1"/>
</dbReference>
<dbReference type="Pfam" id="PF12848">
    <property type="entry name" value="ABC_tran_Xtn"/>
    <property type="match status" value="1"/>
</dbReference>
<dbReference type="RefSeq" id="WP_089862032.1">
    <property type="nucleotide sequence ID" value="NZ_FOTI01000029.1"/>
</dbReference>
<sequence length="412" mass="47413">MLLELNKLNKWLGKKQIFQDLSAAVYPEQRIGLVGSNGCGKSTLLKTIIGRLEPDQGNFELNCSAGYLPQFYHYESKKTVEEFLTAESYDYATIMELMNKFGFATKLLDQQIVNCSGGEQTKLQLIKILISEPELLLLDEPTNHLDLAGRDWLADYLNHQFKGSLLLVSHDRYFLDQVVDQIWELKNKKMKVYAGNYSSYQQQKEQARKQRQREYQKYQKRKQKLKKSIRQQNKFVNQADKGRKKTDSFARLLKVRDKKRAANLAKKQKALQTQLEQLTEQKKPDQSRKIGIDFSAVNLPDQIIIQGKNIAKSFAEQQIFSKLNFQIQATDKIALLGKNGAGKSLLLKIIKGEITPTKGEIFKNSQLEIAYFSQKLANLEQRNSILTEVKRHLPNLTEEKIRTFLGAMLFLG</sequence>
<dbReference type="GO" id="GO:0016887">
    <property type="term" value="F:ATP hydrolysis activity"/>
    <property type="evidence" value="ECO:0007669"/>
    <property type="project" value="InterPro"/>
</dbReference>
<keyword evidence="2 5" id="KW-0067">ATP-binding</keyword>
<dbReference type="GO" id="GO:0005524">
    <property type="term" value="F:ATP binding"/>
    <property type="evidence" value="ECO:0007669"/>
    <property type="project" value="UniProtKB-KW"/>
</dbReference>
<keyword evidence="1" id="KW-0547">Nucleotide-binding</keyword>
<evidence type="ECO:0000313" key="5">
    <source>
        <dbReference type="EMBL" id="SFL75665.1"/>
    </source>
</evidence>
<dbReference type="InterPro" id="IPR017871">
    <property type="entry name" value="ABC_transporter-like_CS"/>
</dbReference>
<dbReference type="InterPro" id="IPR051309">
    <property type="entry name" value="ABCF_ATPase"/>
</dbReference>
<dbReference type="OrthoDB" id="9801441at2"/>
<dbReference type="InterPro" id="IPR027417">
    <property type="entry name" value="P-loop_NTPase"/>
</dbReference>
<protein>
    <submittedName>
        <fullName evidence="5">Macrolide transport system ATP-binding/permease protein</fullName>
    </submittedName>
</protein>
<dbReference type="EMBL" id="FOTI01000029">
    <property type="protein sequence ID" value="SFL75665.1"/>
    <property type="molecule type" value="Genomic_DNA"/>
</dbReference>
<dbReference type="STRING" id="29563.SAMN02983006_01958"/>
<accession>A0A1I4KA22</accession>
<dbReference type="Pfam" id="PF00005">
    <property type="entry name" value="ABC_tran"/>
    <property type="match status" value="2"/>
</dbReference>
<dbReference type="Gene3D" id="3.40.50.300">
    <property type="entry name" value="P-loop containing nucleotide triphosphate hydrolases"/>
    <property type="match status" value="2"/>
</dbReference>
<evidence type="ECO:0000259" key="4">
    <source>
        <dbReference type="PROSITE" id="PS50893"/>
    </source>
</evidence>
<name>A0A1I4KA22_9FIRM</name>
<dbReference type="FunFam" id="3.40.50.300:FF:000011">
    <property type="entry name" value="Putative ABC transporter ATP-binding component"/>
    <property type="match status" value="1"/>
</dbReference>
<dbReference type="PANTHER" id="PTHR42855">
    <property type="entry name" value="ABC TRANSPORTER ATP-BINDING SUBUNIT"/>
    <property type="match status" value="1"/>
</dbReference>
<proteinExistence type="predicted"/>
<keyword evidence="3" id="KW-0175">Coiled coil</keyword>
<evidence type="ECO:0000256" key="3">
    <source>
        <dbReference type="SAM" id="Coils"/>
    </source>
</evidence>
<dbReference type="SMART" id="SM00382">
    <property type="entry name" value="AAA"/>
    <property type="match status" value="1"/>
</dbReference>
<dbReference type="InterPro" id="IPR003439">
    <property type="entry name" value="ABC_transporter-like_ATP-bd"/>
</dbReference>
<evidence type="ECO:0000256" key="1">
    <source>
        <dbReference type="ARBA" id="ARBA00022741"/>
    </source>
</evidence>
<dbReference type="SUPFAM" id="SSF52540">
    <property type="entry name" value="P-loop containing nucleoside triphosphate hydrolases"/>
    <property type="match status" value="2"/>
</dbReference>
<dbReference type="AlphaFoldDB" id="A0A1I4KA22"/>
<dbReference type="Proteomes" id="UP000199006">
    <property type="component" value="Unassembled WGS sequence"/>
</dbReference>
<evidence type="ECO:0000313" key="6">
    <source>
        <dbReference type="Proteomes" id="UP000199006"/>
    </source>
</evidence>
<dbReference type="CDD" id="cd03221">
    <property type="entry name" value="ABCF_EF-3"/>
    <property type="match status" value="1"/>
</dbReference>
<keyword evidence="6" id="KW-1185">Reference proteome</keyword>
<organism evidence="5 6">
    <name type="scientific">Halanaerobium salsuginis</name>
    <dbReference type="NCBI Taxonomy" id="29563"/>
    <lineage>
        <taxon>Bacteria</taxon>
        <taxon>Bacillati</taxon>
        <taxon>Bacillota</taxon>
        <taxon>Clostridia</taxon>
        <taxon>Halanaerobiales</taxon>
        <taxon>Halanaerobiaceae</taxon>
        <taxon>Halanaerobium</taxon>
    </lineage>
</organism>
<dbReference type="PANTHER" id="PTHR42855:SF2">
    <property type="entry name" value="DRUG RESISTANCE ABC TRANSPORTER,ATP-BINDING PROTEIN"/>
    <property type="match status" value="1"/>
</dbReference>
<feature type="coiled-coil region" evidence="3">
    <location>
        <begin position="190"/>
        <end position="228"/>
    </location>
</feature>
<gene>
    <name evidence="5" type="ORF">SAMN02983006_01958</name>
</gene>
<feature type="domain" description="ABC transporter" evidence="4">
    <location>
        <begin position="3"/>
        <end position="212"/>
    </location>
</feature>
<evidence type="ECO:0000256" key="2">
    <source>
        <dbReference type="ARBA" id="ARBA00022840"/>
    </source>
</evidence>
<dbReference type="PROSITE" id="PS50893">
    <property type="entry name" value="ABC_TRANSPORTER_2"/>
    <property type="match status" value="1"/>
</dbReference>
<dbReference type="InterPro" id="IPR003593">
    <property type="entry name" value="AAA+_ATPase"/>
</dbReference>
<reference evidence="5 6" key="1">
    <citation type="submission" date="2016-10" db="EMBL/GenBank/DDBJ databases">
        <authorList>
            <person name="de Groot N.N."/>
        </authorList>
    </citation>
    <scope>NUCLEOTIDE SEQUENCE [LARGE SCALE GENOMIC DNA]</scope>
    <source>
        <strain evidence="5 6">ATCC 51327</strain>
    </source>
</reference>
<dbReference type="InterPro" id="IPR032781">
    <property type="entry name" value="ABC_tran_Xtn"/>
</dbReference>